<organism evidence="1 2">
    <name type="scientific">Prunus yedoensis var. nudiflora</name>
    <dbReference type="NCBI Taxonomy" id="2094558"/>
    <lineage>
        <taxon>Eukaryota</taxon>
        <taxon>Viridiplantae</taxon>
        <taxon>Streptophyta</taxon>
        <taxon>Embryophyta</taxon>
        <taxon>Tracheophyta</taxon>
        <taxon>Spermatophyta</taxon>
        <taxon>Magnoliopsida</taxon>
        <taxon>eudicotyledons</taxon>
        <taxon>Gunneridae</taxon>
        <taxon>Pentapetalae</taxon>
        <taxon>rosids</taxon>
        <taxon>fabids</taxon>
        <taxon>Rosales</taxon>
        <taxon>Rosaceae</taxon>
        <taxon>Amygdaloideae</taxon>
        <taxon>Amygdaleae</taxon>
        <taxon>Prunus</taxon>
    </lineage>
</organism>
<dbReference type="AlphaFoldDB" id="A0A314ZDL8"/>
<sequence>MGMGAGILWEWGRKNQSEGAMGLGGCWWGNGEQRRIGGRRRSKKSVGLGGDEVLCRDMVGGDGFLVSGFCAGKGWVTDEKKERRGYGFLGSV</sequence>
<keyword evidence="2" id="KW-1185">Reference proteome</keyword>
<comment type="caution">
    <text evidence="1">The sequence shown here is derived from an EMBL/GenBank/DDBJ whole genome shotgun (WGS) entry which is preliminary data.</text>
</comment>
<proteinExistence type="predicted"/>
<name>A0A314ZDL8_PRUYE</name>
<evidence type="ECO:0000313" key="1">
    <source>
        <dbReference type="EMBL" id="PQQ16613.1"/>
    </source>
</evidence>
<dbReference type="OrthoDB" id="10548205at2759"/>
<reference evidence="1 2" key="1">
    <citation type="submission" date="2018-02" db="EMBL/GenBank/DDBJ databases">
        <title>Draft genome of wild Prunus yedoensis var. nudiflora.</title>
        <authorList>
            <person name="Baek S."/>
            <person name="Kim J.-H."/>
            <person name="Choi K."/>
            <person name="Kim G.-B."/>
            <person name="Cho A."/>
            <person name="Jang H."/>
            <person name="Shin C.-H."/>
            <person name="Yu H.-J."/>
            <person name="Mun J.-H."/>
        </authorList>
    </citation>
    <scope>NUCLEOTIDE SEQUENCE [LARGE SCALE GENOMIC DNA]</scope>
    <source>
        <strain evidence="2">cv. Jeju island</strain>
        <tissue evidence="1">Leaf</tissue>
    </source>
</reference>
<dbReference type="EMBL" id="PJQY01000184">
    <property type="protein sequence ID" value="PQQ16613.1"/>
    <property type="molecule type" value="Genomic_DNA"/>
</dbReference>
<accession>A0A314ZDL8</accession>
<dbReference type="Proteomes" id="UP000250321">
    <property type="component" value="Unassembled WGS sequence"/>
</dbReference>
<gene>
    <name evidence="1" type="ORF">Pyn_16704</name>
</gene>
<protein>
    <submittedName>
        <fullName evidence="1">Uncharacterized protein</fullName>
    </submittedName>
</protein>
<evidence type="ECO:0000313" key="2">
    <source>
        <dbReference type="Proteomes" id="UP000250321"/>
    </source>
</evidence>